<protein>
    <submittedName>
        <fullName evidence="2">Uncharacterized protein</fullName>
    </submittedName>
</protein>
<reference evidence="2 3" key="1">
    <citation type="submission" date="2014-03" db="EMBL/GenBank/DDBJ databases">
        <title>The draft genome sequence of Thalassospira alkalitolerans JCM 18968.</title>
        <authorList>
            <person name="Lai Q."/>
            <person name="Shao Z."/>
        </authorList>
    </citation>
    <scope>NUCLEOTIDE SEQUENCE [LARGE SCALE GENOMIC DNA]</scope>
    <source>
        <strain evidence="2 3">JCM 18968</strain>
    </source>
</reference>
<proteinExistence type="predicted"/>
<organism evidence="2 3">
    <name type="scientific">Thalassospira alkalitolerans</name>
    <dbReference type="NCBI Taxonomy" id="1293890"/>
    <lineage>
        <taxon>Bacteria</taxon>
        <taxon>Pseudomonadati</taxon>
        <taxon>Pseudomonadota</taxon>
        <taxon>Alphaproteobacteria</taxon>
        <taxon>Rhodospirillales</taxon>
        <taxon>Thalassospiraceae</taxon>
        <taxon>Thalassospira</taxon>
    </lineage>
</organism>
<evidence type="ECO:0000313" key="2">
    <source>
        <dbReference type="EMBL" id="OSQ47418.1"/>
    </source>
</evidence>
<dbReference type="AlphaFoldDB" id="A0A1Y2LCY2"/>
<keyword evidence="1" id="KW-1133">Transmembrane helix</keyword>
<comment type="caution">
    <text evidence="2">The sequence shown here is derived from an EMBL/GenBank/DDBJ whole genome shotgun (WGS) entry which is preliminary data.</text>
</comment>
<keyword evidence="1" id="KW-0472">Membrane</keyword>
<gene>
    <name evidence="2" type="ORF">TALK_12795</name>
</gene>
<dbReference type="Proteomes" id="UP000193396">
    <property type="component" value="Unassembled WGS sequence"/>
</dbReference>
<feature type="transmembrane region" description="Helical" evidence="1">
    <location>
        <begin position="23"/>
        <end position="43"/>
    </location>
</feature>
<sequence>MLAAFGVSPAPKGSYTREGHMPLLRYLLLLGMFCFGITSASVIPHFKPYRILCDKTPKKPAITTTHPVITP</sequence>
<evidence type="ECO:0000256" key="1">
    <source>
        <dbReference type="SAM" id="Phobius"/>
    </source>
</evidence>
<dbReference type="EMBL" id="JFKB01000008">
    <property type="protein sequence ID" value="OSQ47418.1"/>
    <property type="molecule type" value="Genomic_DNA"/>
</dbReference>
<evidence type="ECO:0000313" key="3">
    <source>
        <dbReference type="Proteomes" id="UP000193396"/>
    </source>
</evidence>
<name>A0A1Y2LCY2_9PROT</name>
<keyword evidence="1" id="KW-0812">Transmembrane</keyword>
<accession>A0A1Y2LCY2</accession>
<keyword evidence="3" id="KW-1185">Reference proteome</keyword>
<dbReference type="STRING" id="1293890.TALK_12795"/>